<sequence length="109" mass="11395">MRFTDPPRDFHVEVRSVDAAVVVTARGEVDIITAPRLQQALAEAGSGVVIADLTAVPFFDSAGLNALIQVSEGAELRIAASRAVHRPMEATGLVKVIPTFDSVDAALAG</sequence>
<dbReference type="PANTHER" id="PTHR33495:SF2">
    <property type="entry name" value="ANTI-SIGMA FACTOR ANTAGONIST TM_1081-RELATED"/>
    <property type="match status" value="1"/>
</dbReference>
<proteinExistence type="inferred from homology"/>
<dbReference type="Pfam" id="PF01740">
    <property type="entry name" value="STAS"/>
    <property type="match status" value="1"/>
</dbReference>
<evidence type="ECO:0000256" key="2">
    <source>
        <dbReference type="RuleBase" id="RU003749"/>
    </source>
</evidence>
<dbReference type="Proteomes" id="UP001595696">
    <property type="component" value="Unassembled WGS sequence"/>
</dbReference>
<dbReference type="InterPro" id="IPR002645">
    <property type="entry name" value="STAS_dom"/>
</dbReference>
<dbReference type="NCBIfam" id="TIGR00377">
    <property type="entry name" value="ant_ant_sig"/>
    <property type="match status" value="1"/>
</dbReference>
<dbReference type="CDD" id="cd07043">
    <property type="entry name" value="STAS_anti-anti-sigma_factors"/>
    <property type="match status" value="1"/>
</dbReference>
<dbReference type="PANTHER" id="PTHR33495">
    <property type="entry name" value="ANTI-SIGMA FACTOR ANTAGONIST TM_1081-RELATED-RELATED"/>
    <property type="match status" value="1"/>
</dbReference>
<dbReference type="SUPFAM" id="SSF52091">
    <property type="entry name" value="SpoIIaa-like"/>
    <property type="match status" value="1"/>
</dbReference>
<dbReference type="InterPro" id="IPR036513">
    <property type="entry name" value="STAS_dom_sf"/>
</dbReference>
<comment type="caution">
    <text evidence="4">The sequence shown here is derived from an EMBL/GenBank/DDBJ whole genome shotgun (WGS) entry which is preliminary data.</text>
</comment>
<name>A0ABV8DZU6_9NOCA</name>
<gene>
    <name evidence="4" type="ORF">ACFO0B_26370</name>
</gene>
<evidence type="ECO:0000259" key="3">
    <source>
        <dbReference type="PROSITE" id="PS50801"/>
    </source>
</evidence>
<evidence type="ECO:0000313" key="4">
    <source>
        <dbReference type="EMBL" id="MFC3965531.1"/>
    </source>
</evidence>
<accession>A0ABV8DZU6</accession>
<keyword evidence="5" id="KW-1185">Reference proteome</keyword>
<organism evidence="4 5">
    <name type="scientific">Nocardia jiangsuensis</name>
    <dbReference type="NCBI Taxonomy" id="1691563"/>
    <lineage>
        <taxon>Bacteria</taxon>
        <taxon>Bacillati</taxon>
        <taxon>Actinomycetota</taxon>
        <taxon>Actinomycetes</taxon>
        <taxon>Mycobacteriales</taxon>
        <taxon>Nocardiaceae</taxon>
        <taxon>Nocardia</taxon>
    </lineage>
</organism>
<feature type="domain" description="STAS" evidence="3">
    <location>
        <begin position="10"/>
        <end position="109"/>
    </location>
</feature>
<dbReference type="EMBL" id="JBHSAX010000022">
    <property type="protein sequence ID" value="MFC3965531.1"/>
    <property type="molecule type" value="Genomic_DNA"/>
</dbReference>
<dbReference type="Gene3D" id="3.30.750.24">
    <property type="entry name" value="STAS domain"/>
    <property type="match status" value="1"/>
</dbReference>
<dbReference type="PROSITE" id="PS50801">
    <property type="entry name" value="STAS"/>
    <property type="match status" value="1"/>
</dbReference>
<dbReference type="InterPro" id="IPR003658">
    <property type="entry name" value="Anti-sigma_ant"/>
</dbReference>
<protein>
    <recommendedName>
        <fullName evidence="2">Anti-sigma factor antagonist</fullName>
    </recommendedName>
</protein>
<evidence type="ECO:0000256" key="1">
    <source>
        <dbReference type="ARBA" id="ARBA00009013"/>
    </source>
</evidence>
<dbReference type="RefSeq" id="WP_378615446.1">
    <property type="nucleotide sequence ID" value="NZ_JBHSAX010000022.1"/>
</dbReference>
<reference evidence="5" key="1">
    <citation type="journal article" date="2019" name="Int. J. Syst. Evol. Microbiol.">
        <title>The Global Catalogue of Microorganisms (GCM) 10K type strain sequencing project: providing services to taxonomists for standard genome sequencing and annotation.</title>
        <authorList>
            <consortium name="The Broad Institute Genomics Platform"/>
            <consortium name="The Broad Institute Genome Sequencing Center for Infectious Disease"/>
            <person name="Wu L."/>
            <person name="Ma J."/>
        </authorList>
    </citation>
    <scope>NUCLEOTIDE SEQUENCE [LARGE SCALE GENOMIC DNA]</scope>
    <source>
        <strain evidence="5">CGMCC 4.7330</strain>
    </source>
</reference>
<comment type="similarity">
    <text evidence="1 2">Belongs to the anti-sigma-factor antagonist family.</text>
</comment>
<evidence type="ECO:0000313" key="5">
    <source>
        <dbReference type="Proteomes" id="UP001595696"/>
    </source>
</evidence>